<dbReference type="PROSITE" id="PS00107">
    <property type="entry name" value="PROTEIN_KINASE_ATP"/>
    <property type="match status" value="1"/>
</dbReference>
<gene>
    <name evidence="7" type="ORF">SSP0437_LOCUS3000</name>
</gene>
<accession>A0A7S1V7X3</accession>
<keyword evidence="5" id="KW-0418">Kinase</keyword>
<feature type="binding site" evidence="4">
    <location>
        <position position="51"/>
    </location>
    <ligand>
        <name>ATP</name>
        <dbReference type="ChEBI" id="CHEBI:30616"/>
    </ligand>
</feature>
<evidence type="ECO:0000256" key="1">
    <source>
        <dbReference type="ARBA" id="ARBA00012513"/>
    </source>
</evidence>
<dbReference type="GO" id="GO:0004674">
    <property type="term" value="F:protein serine/threonine kinase activity"/>
    <property type="evidence" value="ECO:0007669"/>
    <property type="project" value="UniProtKB-KW"/>
</dbReference>
<organism evidence="7">
    <name type="scientific">Sexangularia sp. CB-2014</name>
    <dbReference type="NCBI Taxonomy" id="1486929"/>
    <lineage>
        <taxon>Eukaryota</taxon>
        <taxon>Amoebozoa</taxon>
        <taxon>Tubulinea</taxon>
        <taxon>Elardia</taxon>
        <taxon>Arcellinida</taxon>
        <taxon>Arcellinida incertae sedis</taxon>
        <taxon>Sexangularia</taxon>
    </lineage>
</organism>
<dbReference type="EMBL" id="HBGL01003899">
    <property type="protein sequence ID" value="CAD9290945.1"/>
    <property type="molecule type" value="Transcribed_RNA"/>
</dbReference>
<keyword evidence="3 4" id="KW-0067">ATP-binding</keyword>
<dbReference type="InterPro" id="IPR000719">
    <property type="entry name" value="Prot_kinase_dom"/>
</dbReference>
<keyword evidence="2 4" id="KW-0547">Nucleotide-binding</keyword>
<protein>
    <recommendedName>
        <fullName evidence="1">non-specific serine/threonine protein kinase</fullName>
        <ecNumber evidence="1">2.7.11.1</ecNumber>
    </recommendedName>
</protein>
<dbReference type="CDD" id="cd14016">
    <property type="entry name" value="STKc_CK1"/>
    <property type="match status" value="1"/>
</dbReference>
<dbReference type="SUPFAM" id="SSF56112">
    <property type="entry name" value="Protein kinase-like (PK-like)"/>
    <property type="match status" value="1"/>
</dbReference>
<evidence type="ECO:0000313" key="7">
    <source>
        <dbReference type="EMBL" id="CAD9290945.1"/>
    </source>
</evidence>
<evidence type="ECO:0000259" key="6">
    <source>
        <dbReference type="PROSITE" id="PS50011"/>
    </source>
</evidence>
<dbReference type="Pfam" id="PF00069">
    <property type="entry name" value="Pkinase"/>
    <property type="match status" value="1"/>
</dbReference>
<dbReference type="SMART" id="SM00220">
    <property type="entry name" value="S_TKc"/>
    <property type="match status" value="1"/>
</dbReference>
<dbReference type="Gene3D" id="1.10.510.10">
    <property type="entry name" value="Transferase(Phosphotransferase) domain 1"/>
    <property type="match status" value="1"/>
</dbReference>
<dbReference type="InterPro" id="IPR050235">
    <property type="entry name" value="CK1_Ser-Thr_kinase"/>
</dbReference>
<sequence>MEKHEATIEIKNETFTVGRLIGRGSFGDVRLGAKCGDGVDGSRIPSVIAIKLEETKEGNQLELEAKVYKTLSGVTGFPDVYAVGEAGAHRYMAMQLLGPSLEDLFSFSGRRFSTKTLCMIALQLLRRIEFLHSKSIVHRDLKSANVLMGGAGDEATLYVIDFGLAKHFRNPTTHKHVAYRDECGNPTHMTGTARFASINTHLGMAYSRRDDIESLGYLLVYFWKGSLPWQNVEAMNRDRKYVAICDKKMNTPLATLCAGCPAELRSYVAAALALGFDEKPDYSKYRKLFEKLLTRKDKTFDGNYDWNLFDAPERVAADHSQSRNGTLRSVLYKKMMKKT</sequence>
<keyword evidence="5" id="KW-0723">Serine/threonine-protein kinase</keyword>
<evidence type="ECO:0000256" key="5">
    <source>
        <dbReference type="RuleBase" id="RU000304"/>
    </source>
</evidence>
<evidence type="ECO:0000256" key="3">
    <source>
        <dbReference type="ARBA" id="ARBA00022840"/>
    </source>
</evidence>
<dbReference type="InterPro" id="IPR011009">
    <property type="entry name" value="Kinase-like_dom_sf"/>
</dbReference>
<dbReference type="PROSITE" id="PS00108">
    <property type="entry name" value="PROTEIN_KINASE_ST"/>
    <property type="match status" value="1"/>
</dbReference>
<name>A0A7S1V7X3_9EUKA</name>
<proteinExistence type="inferred from homology"/>
<feature type="domain" description="Protein kinase" evidence="6">
    <location>
        <begin position="15"/>
        <end position="293"/>
    </location>
</feature>
<reference evidence="7" key="1">
    <citation type="submission" date="2021-01" db="EMBL/GenBank/DDBJ databases">
        <authorList>
            <person name="Corre E."/>
            <person name="Pelletier E."/>
            <person name="Niang G."/>
            <person name="Scheremetjew M."/>
            <person name="Finn R."/>
            <person name="Kale V."/>
            <person name="Holt S."/>
            <person name="Cochrane G."/>
            <person name="Meng A."/>
            <person name="Brown T."/>
            <person name="Cohen L."/>
        </authorList>
    </citation>
    <scope>NUCLEOTIDE SEQUENCE</scope>
    <source>
        <strain evidence="7">ATCC 50979</strain>
    </source>
</reference>
<dbReference type="PANTHER" id="PTHR11909">
    <property type="entry name" value="CASEIN KINASE-RELATED"/>
    <property type="match status" value="1"/>
</dbReference>
<dbReference type="PROSITE" id="PS50011">
    <property type="entry name" value="PROTEIN_KINASE_DOM"/>
    <property type="match status" value="1"/>
</dbReference>
<keyword evidence="5" id="KW-0808">Transferase</keyword>
<evidence type="ECO:0000256" key="4">
    <source>
        <dbReference type="PROSITE-ProRule" id="PRU10141"/>
    </source>
</evidence>
<comment type="similarity">
    <text evidence="5">Belongs to the protein kinase superfamily.</text>
</comment>
<dbReference type="EC" id="2.7.11.1" evidence="1"/>
<dbReference type="GO" id="GO:0005524">
    <property type="term" value="F:ATP binding"/>
    <property type="evidence" value="ECO:0007669"/>
    <property type="project" value="UniProtKB-UniRule"/>
</dbReference>
<dbReference type="InterPro" id="IPR008271">
    <property type="entry name" value="Ser/Thr_kinase_AS"/>
</dbReference>
<dbReference type="AlphaFoldDB" id="A0A7S1V7X3"/>
<dbReference type="InterPro" id="IPR017441">
    <property type="entry name" value="Protein_kinase_ATP_BS"/>
</dbReference>
<evidence type="ECO:0000256" key="2">
    <source>
        <dbReference type="ARBA" id="ARBA00022741"/>
    </source>
</evidence>